<feature type="region of interest" description="Disordered" evidence="1">
    <location>
        <begin position="240"/>
        <end position="288"/>
    </location>
</feature>
<feature type="region of interest" description="Disordered" evidence="1">
    <location>
        <begin position="418"/>
        <end position="438"/>
    </location>
</feature>
<feature type="compositionally biased region" description="Low complexity" evidence="1">
    <location>
        <begin position="268"/>
        <end position="281"/>
    </location>
</feature>
<feature type="compositionally biased region" description="Polar residues" evidence="1">
    <location>
        <begin position="16"/>
        <end position="25"/>
    </location>
</feature>
<feature type="compositionally biased region" description="Low complexity" evidence="1">
    <location>
        <begin position="559"/>
        <end position="573"/>
    </location>
</feature>
<feature type="region of interest" description="Disordered" evidence="1">
    <location>
        <begin position="518"/>
        <end position="633"/>
    </location>
</feature>
<reference evidence="2 3" key="1">
    <citation type="submission" date="2015-04" db="EMBL/GenBank/DDBJ databases">
        <title>Complete genome sequence of Schizopora paradoxa KUC8140, a cosmopolitan wood degrader in East Asia.</title>
        <authorList>
            <consortium name="DOE Joint Genome Institute"/>
            <person name="Min B."/>
            <person name="Park H."/>
            <person name="Jang Y."/>
            <person name="Kim J.-J."/>
            <person name="Kim K.H."/>
            <person name="Pangilinan J."/>
            <person name="Lipzen A."/>
            <person name="Riley R."/>
            <person name="Grigoriev I.V."/>
            <person name="Spatafora J.W."/>
            <person name="Choi I.-G."/>
        </authorList>
    </citation>
    <scope>NUCLEOTIDE SEQUENCE [LARGE SCALE GENOMIC DNA]</scope>
    <source>
        <strain evidence="2 3">KUC8140</strain>
    </source>
</reference>
<evidence type="ECO:0000313" key="2">
    <source>
        <dbReference type="EMBL" id="KLO18328.1"/>
    </source>
</evidence>
<feature type="compositionally biased region" description="Low complexity" evidence="1">
    <location>
        <begin position="623"/>
        <end position="633"/>
    </location>
</feature>
<dbReference type="EMBL" id="KQ085895">
    <property type="protein sequence ID" value="KLO18328.1"/>
    <property type="molecule type" value="Genomic_DNA"/>
</dbReference>
<feature type="compositionally biased region" description="Low complexity" evidence="1">
    <location>
        <begin position="240"/>
        <end position="261"/>
    </location>
</feature>
<dbReference type="AlphaFoldDB" id="A0A0H2S9C0"/>
<feature type="compositionally biased region" description="Polar residues" evidence="1">
    <location>
        <begin position="545"/>
        <end position="558"/>
    </location>
</feature>
<proteinExistence type="predicted"/>
<evidence type="ECO:0000313" key="3">
    <source>
        <dbReference type="Proteomes" id="UP000053477"/>
    </source>
</evidence>
<dbReference type="OrthoDB" id="5348546at2759"/>
<name>A0A0H2S9C0_9AGAM</name>
<feature type="region of interest" description="Disordered" evidence="1">
    <location>
        <begin position="1"/>
        <end position="76"/>
    </location>
</feature>
<feature type="compositionally biased region" description="Low complexity" evidence="1">
    <location>
        <begin position="37"/>
        <end position="66"/>
    </location>
</feature>
<feature type="region of interest" description="Disordered" evidence="1">
    <location>
        <begin position="128"/>
        <end position="151"/>
    </location>
</feature>
<organism evidence="2 3">
    <name type="scientific">Schizopora paradoxa</name>
    <dbReference type="NCBI Taxonomy" id="27342"/>
    <lineage>
        <taxon>Eukaryota</taxon>
        <taxon>Fungi</taxon>
        <taxon>Dikarya</taxon>
        <taxon>Basidiomycota</taxon>
        <taxon>Agaricomycotina</taxon>
        <taxon>Agaricomycetes</taxon>
        <taxon>Hymenochaetales</taxon>
        <taxon>Schizoporaceae</taxon>
        <taxon>Schizopora</taxon>
    </lineage>
</organism>
<dbReference type="STRING" id="27342.A0A0H2S9C0"/>
<keyword evidence="3" id="KW-1185">Reference proteome</keyword>
<dbReference type="Proteomes" id="UP000053477">
    <property type="component" value="Unassembled WGS sequence"/>
</dbReference>
<gene>
    <name evidence="2" type="ORF">SCHPADRAFT_120580</name>
</gene>
<protein>
    <submittedName>
        <fullName evidence="2">Uncharacterized protein</fullName>
    </submittedName>
</protein>
<dbReference type="InParanoid" id="A0A0H2S9C0"/>
<feature type="compositionally biased region" description="Low complexity" evidence="1">
    <location>
        <begin position="1"/>
        <end position="15"/>
    </location>
</feature>
<evidence type="ECO:0000256" key="1">
    <source>
        <dbReference type="SAM" id="MobiDB-lite"/>
    </source>
</evidence>
<accession>A0A0H2S9C0</accession>
<sequence>MSHQSARAFAARSRFGSPTSCSSISGPLDVLVPIPSSPDLSYSQSSSPLPASSSPLRPPSLRMSTPDLPPSSPIASSPRSFWHVALNDGPGVPRRKPTFKQYSHVAPSLSPTDSAFSRDDLCDFFPSMKDRRRSSSESAPTLVSDVDPSEFSDDVDMIEDYSNQHSEDPFANVHAEPIVQMGYPDPSSTQANDSSAPIYSSHHRHISESKDVTCLSSDYDIATALLDLRRQVRISSKASSTPLNSLSTTFPSTSPEFTGPPIQRNAISHSSSHSLPTPLSSMNEESDEGFEAVLKTKPSSETKQVGDDIALSSVSVTQVVEVVRAAQVVADEIVELPMAAPEVSSSCSSDQLDTGELAFSELFRTPCADVHAKSEIESPADSPDISTAIDRVEDVSSCVFSESSEVCSDHVKLLESASSADAERSDNDAPANDQPQGAQCATSIVDDVCRVAGSSTVSYPVQSQDHEEVISEALASNSAVGLPSSTAPSTTTIEEDISYPQLPLLAIEDRSSDIVDASGRKGKQRVKDDENSEQCQSKKRRRRPTTTVLSESLVMNSRSTSPSLSDTSSLSPLSEDEEVIRERQPAKKRRRKEGRSKSLAVSTGSKGRGTAPLHTSTTGQAESEPSTSSLISHSETSLIDASVKAEMRGFLIQAMGLSRASSMPASSLLREVLREQPQLAHQRTKAECLSLIEDTLANAPGCTVFGRIDRSGMDAADKPLEAQWFYIPEMDEDKDRAALLQDMMPKKKRTAKDSSIRSKQYYYRPLGKLSRWDAEEDA</sequence>